<name>A0A3M8CQ87_9BACL</name>
<organism evidence="1 2">
    <name type="scientific">Brevibacillus panacihumi</name>
    <dbReference type="NCBI Taxonomy" id="497735"/>
    <lineage>
        <taxon>Bacteria</taxon>
        <taxon>Bacillati</taxon>
        <taxon>Bacillota</taxon>
        <taxon>Bacilli</taxon>
        <taxon>Bacillales</taxon>
        <taxon>Paenibacillaceae</taxon>
        <taxon>Brevibacillus</taxon>
    </lineage>
</organism>
<sequence length="65" mass="7490">MRLCNPFSYILHSLRNRQKVEGDQTKLVEEKGKKAKAFGILTKLEFSLFPPPAGKLENHHQKQRG</sequence>
<comment type="caution">
    <text evidence="1">The sequence shown here is derived from an EMBL/GenBank/DDBJ whole genome shotgun (WGS) entry which is preliminary data.</text>
</comment>
<dbReference type="AlphaFoldDB" id="A0A3M8CQ87"/>
<protein>
    <submittedName>
        <fullName evidence="1">Uncharacterized protein</fullName>
    </submittedName>
</protein>
<dbReference type="Proteomes" id="UP000281915">
    <property type="component" value="Unassembled WGS sequence"/>
</dbReference>
<dbReference type="EMBL" id="RHHT01000027">
    <property type="protein sequence ID" value="RNB77932.1"/>
    <property type="molecule type" value="Genomic_DNA"/>
</dbReference>
<reference evidence="1 2" key="1">
    <citation type="submission" date="2018-10" db="EMBL/GenBank/DDBJ databases">
        <title>Phylogenomics of Brevibacillus.</title>
        <authorList>
            <person name="Dunlap C."/>
        </authorList>
    </citation>
    <scope>NUCLEOTIDE SEQUENCE [LARGE SCALE GENOMIC DNA]</scope>
    <source>
        <strain evidence="1 2">JCM 15085</strain>
    </source>
</reference>
<accession>A0A3M8CQ87</accession>
<dbReference type="RefSeq" id="WP_023558363.1">
    <property type="nucleotide sequence ID" value="NZ_JBNNOX010000001.1"/>
</dbReference>
<gene>
    <name evidence="1" type="ORF">EDM58_13040</name>
</gene>
<evidence type="ECO:0000313" key="2">
    <source>
        <dbReference type="Proteomes" id="UP000281915"/>
    </source>
</evidence>
<proteinExistence type="predicted"/>
<evidence type="ECO:0000313" key="1">
    <source>
        <dbReference type="EMBL" id="RNB77932.1"/>
    </source>
</evidence>